<evidence type="ECO:0000256" key="5">
    <source>
        <dbReference type="ARBA" id="ARBA00022847"/>
    </source>
</evidence>
<dbReference type="GO" id="GO:0015141">
    <property type="term" value="F:succinate transmembrane transporter activity"/>
    <property type="evidence" value="ECO:0007669"/>
    <property type="project" value="TreeGrafter"/>
</dbReference>
<feature type="transmembrane region" description="Helical" evidence="10">
    <location>
        <begin position="38"/>
        <end position="56"/>
    </location>
</feature>
<keyword evidence="7 10" id="KW-0472">Membrane</keyword>
<dbReference type="Gene3D" id="1.10.3860.10">
    <property type="entry name" value="Sodium:dicarboxylate symporter"/>
    <property type="match status" value="1"/>
</dbReference>
<dbReference type="PROSITE" id="PS00713">
    <property type="entry name" value="NA_DICARBOXYL_SYMP_1"/>
    <property type="match status" value="1"/>
</dbReference>
<dbReference type="GO" id="GO:0005886">
    <property type="term" value="C:plasma membrane"/>
    <property type="evidence" value="ECO:0007669"/>
    <property type="project" value="UniProtKB-SubCell"/>
</dbReference>
<keyword evidence="3" id="KW-1003">Cell membrane</keyword>
<dbReference type="PANTHER" id="PTHR42865">
    <property type="entry name" value="PROTON/GLUTAMATE-ASPARTATE SYMPORTER"/>
    <property type="match status" value="1"/>
</dbReference>
<dbReference type="FunFam" id="1.10.3860.10:FF:000001">
    <property type="entry name" value="C4-dicarboxylate transport protein"/>
    <property type="match status" value="1"/>
</dbReference>
<dbReference type="PANTHER" id="PTHR42865:SF1">
    <property type="entry name" value="AEROBIC C4-DICARBOXYLATE TRANSPORT PROTEIN"/>
    <property type="match status" value="1"/>
</dbReference>
<comment type="subcellular location">
    <subcellularLocation>
        <location evidence="1">Cell membrane</location>
        <topology evidence="1">Multi-pass membrane protein</topology>
    </subcellularLocation>
</comment>
<evidence type="ECO:0000256" key="2">
    <source>
        <dbReference type="ARBA" id="ARBA00022448"/>
    </source>
</evidence>
<comment type="function">
    <text evidence="8">Responsible for the transport of dicarboxylates such as succinate, fumarate, and malate from the periplasm across the membrane.</text>
</comment>
<feature type="region of interest" description="Disordered" evidence="9">
    <location>
        <begin position="413"/>
        <end position="447"/>
    </location>
</feature>
<dbReference type="OrthoDB" id="9766690at2"/>
<keyword evidence="4 10" id="KW-0812">Transmembrane</keyword>
<dbReference type="SUPFAM" id="SSF118215">
    <property type="entry name" value="Proton glutamate symport protein"/>
    <property type="match status" value="1"/>
</dbReference>
<keyword evidence="5" id="KW-0769">Symport</keyword>
<dbReference type="EMBL" id="NEVM01000002">
    <property type="protein sequence ID" value="OZI35020.1"/>
    <property type="molecule type" value="Genomic_DNA"/>
</dbReference>
<evidence type="ECO:0000313" key="12">
    <source>
        <dbReference type="Proteomes" id="UP000216020"/>
    </source>
</evidence>
<dbReference type="PRINTS" id="PR00173">
    <property type="entry name" value="EDTRNSPORT"/>
</dbReference>
<dbReference type="Proteomes" id="UP000216020">
    <property type="component" value="Unassembled WGS sequence"/>
</dbReference>
<feature type="transmembrane region" description="Helical" evidence="10">
    <location>
        <begin position="7"/>
        <end position="26"/>
    </location>
</feature>
<evidence type="ECO:0000256" key="7">
    <source>
        <dbReference type="ARBA" id="ARBA00023136"/>
    </source>
</evidence>
<evidence type="ECO:0000256" key="8">
    <source>
        <dbReference type="ARBA" id="ARBA00053346"/>
    </source>
</evidence>
<proteinExistence type="predicted"/>
<keyword evidence="12" id="KW-1185">Reference proteome</keyword>
<dbReference type="Pfam" id="PF00375">
    <property type="entry name" value="SDF"/>
    <property type="match status" value="1"/>
</dbReference>
<feature type="transmembrane region" description="Helical" evidence="10">
    <location>
        <begin position="76"/>
        <end position="97"/>
    </location>
</feature>
<sequence>MKTLGKLYVQVLIAIALAIVFGLLSPRHAVQMKPLGEGFIALLKMMLGPIIFCTVVHGVGHVKDFRRLGRLGVKTLLYFEVVSTLAMLVGFIVVNVLRPGDGLHASALDAAGAGHATDSILKASSADFSLTHFLLSIIPRTLFSAFTSGDILPVLFVSLLVGAALSLAGKPDWIAYKLLDEAQAIVFRILGFIMRLSPLGAFGAMAAAVGSYGGATLLYLLRYILTYYASAVIFILLVLGSVAALAGLSIFRILSVIKDEAVIAMGTAASEAAFPRLVAKLGQAGCDEAVVGFVLPAGYSFNIDGACLYMACGVGFIAQATDTPLPLSQQLALLAVMLVTSKGGAGAAGGALVKLTATLQSTRALPLSGVGLLFGIDRILAIATSTTNVIGNSVAVFVLSRWEGMFDRRRFDAYGREEGPSPASPTPPEPAPAQARAIEAPAGDRLT</sequence>
<feature type="compositionally biased region" description="Low complexity" evidence="9">
    <location>
        <begin position="432"/>
        <end position="441"/>
    </location>
</feature>
<reference evidence="12" key="1">
    <citation type="submission" date="2017-05" db="EMBL/GenBank/DDBJ databases">
        <title>Complete and WGS of Bordetella genogroups.</title>
        <authorList>
            <person name="Spilker T."/>
            <person name="Lipuma J."/>
        </authorList>
    </citation>
    <scope>NUCLEOTIDE SEQUENCE [LARGE SCALE GENOMIC DNA]</scope>
    <source>
        <strain evidence="12">AU16122</strain>
    </source>
</reference>
<feature type="transmembrane region" description="Helical" evidence="10">
    <location>
        <begin position="151"/>
        <end position="169"/>
    </location>
</feature>
<accession>A0A261SE00</accession>
<organism evidence="11 12">
    <name type="scientific">Bordetella genomosp. 10</name>
    <dbReference type="NCBI Taxonomy" id="1416804"/>
    <lineage>
        <taxon>Bacteria</taxon>
        <taxon>Pseudomonadati</taxon>
        <taxon>Pseudomonadota</taxon>
        <taxon>Betaproteobacteria</taxon>
        <taxon>Burkholderiales</taxon>
        <taxon>Alcaligenaceae</taxon>
        <taxon>Bordetella</taxon>
    </lineage>
</organism>
<evidence type="ECO:0000256" key="4">
    <source>
        <dbReference type="ARBA" id="ARBA00022692"/>
    </source>
</evidence>
<feature type="transmembrane region" description="Helical" evidence="10">
    <location>
        <begin position="227"/>
        <end position="251"/>
    </location>
</feature>
<keyword evidence="2" id="KW-0813">Transport</keyword>
<evidence type="ECO:0000256" key="1">
    <source>
        <dbReference type="ARBA" id="ARBA00004651"/>
    </source>
</evidence>
<dbReference type="InterPro" id="IPR001991">
    <property type="entry name" value="Na-dicarboxylate_symporter"/>
</dbReference>
<evidence type="ECO:0000256" key="3">
    <source>
        <dbReference type="ARBA" id="ARBA00022475"/>
    </source>
</evidence>
<evidence type="ECO:0000256" key="10">
    <source>
        <dbReference type="SAM" id="Phobius"/>
    </source>
</evidence>
<dbReference type="GO" id="GO:0015366">
    <property type="term" value="F:malate:proton symporter activity"/>
    <property type="evidence" value="ECO:0007669"/>
    <property type="project" value="TreeGrafter"/>
</dbReference>
<dbReference type="GO" id="GO:0015138">
    <property type="term" value="F:fumarate transmembrane transporter activity"/>
    <property type="evidence" value="ECO:0007669"/>
    <property type="project" value="TreeGrafter"/>
</dbReference>
<dbReference type="InterPro" id="IPR018107">
    <property type="entry name" value="Na-dicarboxylate_symporter_CS"/>
</dbReference>
<keyword evidence="6 10" id="KW-1133">Transmembrane helix</keyword>
<dbReference type="GO" id="GO:0070778">
    <property type="term" value="P:L-aspartate transmembrane transport"/>
    <property type="evidence" value="ECO:0007669"/>
    <property type="project" value="TreeGrafter"/>
</dbReference>
<evidence type="ECO:0000256" key="9">
    <source>
        <dbReference type="SAM" id="MobiDB-lite"/>
    </source>
</evidence>
<evidence type="ECO:0000313" key="11">
    <source>
        <dbReference type="EMBL" id="OZI35020.1"/>
    </source>
</evidence>
<name>A0A261SE00_9BORD</name>
<gene>
    <name evidence="11" type="ORF">CAL29_10480</name>
</gene>
<dbReference type="AlphaFoldDB" id="A0A261SE00"/>
<evidence type="ECO:0000256" key="6">
    <source>
        <dbReference type="ARBA" id="ARBA00022989"/>
    </source>
</evidence>
<feature type="compositionally biased region" description="Pro residues" evidence="9">
    <location>
        <begin position="422"/>
        <end position="431"/>
    </location>
</feature>
<protein>
    <submittedName>
        <fullName evidence="11">C4-dicarboxylate transporter DctA</fullName>
    </submittedName>
</protein>
<feature type="transmembrane region" description="Helical" evidence="10">
    <location>
        <begin position="199"/>
        <end position="221"/>
    </location>
</feature>
<dbReference type="InterPro" id="IPR036458">
    <property type="entry name" value="Na:dicarbo_symporter_sf"/>
</dbReference>
<comment type="caution">
    <text evidence="11">The sequence shown here is derived from an EMBL/GenBank/DDBJ whole genome shotgun (WGS) entry which is preliminary data.</text>
</comment>